<comment type="caution">
    <text evidence="1">The sequence shown here is derived from an EMBL/GenBank/DDBJ whole genome shotgun (WGS) entry which is preliminary data.</text>
</comment>
<reference evidence="2" key="1">
    <citation type="journal article" date="2024" name="Proc. Natl. Acad. Sci. U.S.A.">
        <title>Extraordinary preservation of gene collinearity over three hundred million years revealed in homosporous lycophytes.</title>
        <authorList>
            <person name="Li C."/>
            <person name="Wickell D."/>
            <person name="Kuo L.Y."/>
            <person name="Chen X."/>
            <person name="Nie B."/>
            <person name="Liao X."/>
            <person name="Peng D."/>
            <person name="Ji J."/>
            <person name="Jenkins J."/>
            <person name="Williams M."/>
            <person name="Shu S."/>
            <person name="Plott C."/>
            <person name="Barry K."/>
            <person name="Rajasekar S."/>
            <person name="Grimwood J."/>
            <person name="Han X."/>
            <person name="Sun S."/>
            <person name="Hou Z."/>
            <person name="He W."/>
            <person name="Dai G."/>
            <person name="Sun C."/>
            <person name="Schmutz J."/>
            <person name="Leebens-Mack J.H."/>
            <person name="Li F.W."/>
            <person name="Wang L."/>
        </authorList>
    </citation>
    <scope>NUCLEOTIDE SEQUENCE [LARGE SCALE GENOMIC DNA]</scope>
    <source>
        <strain evidence="2">cv. PW_Plant_1</strain>
    </source>
</reference>
<dbReference type="EMBL" id="CM055098">
    <property type="protein sequence ID" value="KAJ7550167.1"/>
    <property type="molecule type" value="Genomic_DNA"/>
</dbReference>
<proteinExistence type="predicted"/>
<evidence type="ECO:0000313" key="1">
    <source>
        <dbReference type="EMBL" id="KAJ7550167.1"/>
    </source>
</evidence>
<dbReference type="Proteomes" id="UP001162992">
    <property type="component" value="Chromosome 7"/>
</dbReference>
<keyword evidence="2" id="KW-1185">Reference proteome</keyword>
<accession>A0ACC2D7D3</accession>
<gene>
    <name evidence="1" type="ORF">O6H91_07G086100</name>
</gene>
<name>A0ACC2D7D3_DIPCM</name>
<sequence>MFRYDGSDPRLVCKGVTSTVAQFTADRGGKAGAAVYIRWAFSLGLLFKSDGSGQVLFCSQPRSCHSHLSALQSSKIFKKRGIECKYSASSFVAGERDITTVEDSDYREGRATI</sequence>
<organism evidence="1 2">
    <name type="scientific">Diphasiastrum complanatum</name>
    <name type="common">Issler's clubmoss</name>
    <name type="synonym">Lycopodium complanatum</name>
    <dbReference type="NCBI Taxonomy" id="34168"/>
    <lineage>
        <taxon>Eukaryota</taxon>
        <taxon>Viridiplantae</taxon>
        <taxon>Streptophyta</taxon>
        <taxon>Embryophyta</taxon>
        <taxon>Tracheophyta</taxon>
        <taxon>Lycopodiopsida</taxon>
        <taxon>Lycopodiales</taxon>
        <taxon>Lycopodiaceae</taxon>
        <taxon>Lycopodioideae</taxon>
        <taxon>Diphasiastrum</taxon>
    </lineage>
</organism>
<protein>
    <submittedName>
        <fullName evidence="1">Uncharacterized protein</fullName>
    </submittedName>
</protein>
<evidence type="ECO:0000313" key="2">
    <source>
        <dbReference type="Proteomes" id="UP001162992"/>
    </source>
</evidence>